<dbReference type="RefSeq" id="WP_005989041.1">
    <property type="nucleotide sequence ID" value="NZ_AOSV01000036.1"/>
</dbReference>
<accession>M5PP66</accession>
<evidence type="ECO:0000256" key="1">
    <source>
        <dbReference type="SAM" id="Phobius"/>
    </source>
</evidence>
<feature type="transmembrane region" description="Helical" evidence="1">
    <location>
        <begin position="30"/>
        <end position="48"/>
    </location>
</feature>
<gene>
    <name evidence="2" type="ORF">PCS_03221</name>
</gene>
<dbReference type="AlphaFoldDB" id="M5PP66"/>
<evidence type="ECO:0000313" key="2">
    <source>
        <dbReference type="EMBL" id="EMG36022.1"/>
    </source>
</evidence>
<keyword evidence="1" id="KW-0812">Transmembrane</keyword>
<comment type="caution">
    <text evidence="2">The sequence shown here is derived from an EMBL/GenBank/DDBJ whole genome shotgun (WGS) entry which is preliminary data.</text>
</comment>
<dbReference type="PATRIC" id="fig|1262666.3.peg.3264"/>
<sequence length="59" mass="6816">MAEYRHFIYTLLALLVILAALSLTDVFNQPALYVLGFSVLVAGAFWWGDRSRRRMLRGR</sequence>
<keyword evidence="1" id="KW-0472">Membrane</keyword>
<organism evidence="2 3">
    <name type="scientific">Desulfocurvibacter africanus PCS</name>
    <dbReference type="NCBI Taxonomy" id="1262666"/>
    <lineage>
        <taxon>Bacteria</taxon>
        <taxon>Pseudomonadati</taxon>
        <taxon>Thermodesulfobacteriota</taxon>
        <taxon>Desulfovibrionia</taxon>
        <taxon>Desulfovibrionales</taxon>
        <taxon>Desulfovibrionaceae</taxon>
        <taxon>Desulfocurvibacter</taxon>
    </lineage>
</organism>
<keyword evidence="1" id="KW-1133">Transmembrane helix</keyword>
<dbReference type="Proteomes" id="UP000011922">
    <property type="component" value="Unassembled WGS sequence"/>
</dbReference>
<protein>
    <submittedName>
        <fullName evidence="2">Uncharacterized protein</fullName>
    </submittedName>
</protein>
<evidence type="ECO:0000313" key="3">
    <source>
        <dbReference type="Proteomes" id="UP000011922"/>
    </source>
</evidence>
<proteinExistence type="predicted"/>
<feature type="transmembrane region" description="Helical" evidence="1">
    <location>
        <begin position="7"/>
        <end position="24"/>
    </location>
</feature>
<name>M5PP66_DESAF</name>
<reference evidence="2 3" key="1">
    <citation type="journal article" date="2013" name="Genome Announc.">
        <title>Draft Genome Sequence for Desulfovibrio africanus Strain PCS.</title>
        <authorList>
            <person name="Brown S.D."/>
            <person name="Utturkar S.M."/>
            <person name="Arkin A.P."/>
            <person name="Deutschbauer A.M."/>
            <person name="Elias D.A."/>
            <person name="Hazen T.C."/>
            <person name="Chakraborty R."/>
        </authorList>
    </citation>
    <scope>NUCLEOTIDE SEQUENCE [LARGE SCALE GENOMIC DNA]</scope>
    <source>
        <strain evidence="2 3">PCS</strain>
    </source>
</reference>
<dbReference type="EMBL" id="AOSV01000036">
    <property type="protein sequence ID" value="EMG36022.1"/>
    <property type="molecule type" value="Genomic_DNA"/>
</dbReference>